<dbReference type="SUPFAM" id="SSF116734">
    <property type="entry name" value="DNA methylase specificity domain"/>
    <property type="match status" value="1"/>
</dbReference>
<evidence type="ECO:0000256" key="1">
    <source>
        <dbReference type="ARBA" id="ARBA00010923"/>
    </source>
</evidence>
<keyword evidence="6" id="KW-1185">Reference proteome</keyword>
<evidence type="ECO:0000259" key="4">
    <source>
        <dbReference type="Pfam" id="PF01420"/>
    </source>
</evidence>
<dbReference type="PANTHER" id="PTHR30408:SF13">
    <property type="entry name" value="TYPE I RESTRICTION ENZYME HINDI SPECIFICITY SUBUNIT"/>
    <property type="match status" value="1"/>
</dbReference>
<feature type="domain" description="Type I restriction modification DNA specificity" evidence="4">
    <location>
        <begin position="7"/>
        <end position="162"/>
    </location>
</feature>
<keyword evidence="5" id="KW-0378">Hydrolase</keyword>
<evidence type="ECO:0000256" key="2">
    <source>
        <dbReference type="ARBA" id="ARBA00022747"/>
    </source>
</evidence>
<keyword evidence="5" id="KW-0255">Endonuclease</keyword>
<keyword evidence="2" id="KW-0680">Restriction system</keyword>
<dbReference type="GO" id="GO:0004519">
    <property type="term" value="F:endonuclease activity"/>
    <property type="evidence" value="ECO:0007669"/>
    <property type="project" value="UniProtKB-KW"/>
</dbReference>
<proteinExistence type="inferred from homology"/>
<dbReference type="GO" id="GO:0003677">
    <property type="term" value="F:DNA binding"/>
    <property type="evidence" value="ECO:0007669"/>
    <property type="project" value="UniProtKB-KW"/>
</dbReference>
<dbReference type="CDD" id="cd16961">
    <property type="entry name" value="RMtype1_S_TRD-CR_like"/>
    <property type="match status" value="1"/>
</dbReference>
<dbReference type="InterPro" id="IPR044946">
    <property type="entry name" value="Restrct_endonuc_typeI_TRD_sf"/>
</dbReference>
<dbReference type="InterPro" id="IPR000055">
    <property type="entry name" value="Restrct_endonuc_typeI_TRD"/>
</dbReference>
<dbReference type="AlphaFoldDB" id="A0A1W1V6W2"/>
<evidence type="ECO:0000313" key="5">
    <source>
        <dbReference type="EMBL" id="SMB89015.1"/>
    </source>
</evidence>
<dbReference type="Gene3D" id="3.90.220.20">
    <property type="entry name" value="DNA methylase specificity domains"/>
    <property type="match status" value="1"/>
</dbReference>
<dbReference type="GO" id="GO:0009307">
    <property type="term" value="P:DNA restriction-modification system"/>
    <property type="evidence" value="ECO:0007669"/>
    <property type="project" value="UniProtKB-KW"/>
</dbReference>
<evidence type="ECO:0000256" key="3">
    <source>
        <dbReference type="ARBA" id="ARBA00023125"/>
    </source>
</evidence>
<protein>
    <submittedName>
        <fullName evidence="5">Restriction endonuclease S subunits</fullName>
    </submittedName>
</protein>
<comment type="similarity">
    <text evidence="1">Belongs to the type-I restriction system S methylase family.</text>
</comment>
<dbReference type="Pfam" id="PF01420">
    <property type="entry name" value="Methylase_S"/>
    <property type="match status" value="1"/>
</dbReference>
<keyword evidence="5" id="KW-0540">Nuclease</keyword>
<gene>
    <name evidence="5" type="ORF">SAMN05660772_01264</name>
</gene>
<keyword evidence="3" id="KW-0238">DNA-binding</keyword>
<reference evidence="6" key="1">
    <citation type="submission" date="2017-04" db="EMBL/GenBank/DDBJ databases">
        <authorList>
            <person name="Varghese N."/>
            <person name="Submissions S."/>
        </authorList>
    </citation>
    <scope>NUCLEOTIDE SEQUENCE [LARGE SCALE GENOMIC DNA]</scope>
    <source>
        <strain evidence="6">DSM 23072</strain>
    </source>
</reference>
<organism evidence="5 6">
    <name type="scientific">Pasteurella testudinis DSM 23072</name>
    <dbReference type="NCBI Taxonomy" id="1122938"/>
    <lineage>
        <taxon>Bacteria</taxon>
        <taxon>Pseudomonadati</taxon>
        <taxon>Pseudomonadota</taxon>
        <taxon>Gammaproteobacteria</taxon>
        <taxon>Pasteurellales</taxon>
        <taxon>Pasteurellaceae</taxon>
        <taxon>Pasteurella</taxon>
    </lineage>
</organism>
<dbReference type="STRING" id="1122938.SAMN05660772_01264"/>
<name>A0A1W1V6W2_9PAST</name>
<sequence length="198" mass="22767">MSQLYLLKNIADIHTGFTFRGTVTEMPDGDTHIVQIKDARNHWENQHSSNITVQALPKIRFQGKSYVRAGSVLLPSRGEYVRASCLQMENDLPVVASSQFFVINASEHLLPEYLCWLLNQPDIQHRLQHDSRGSNIPMLNIRQIGELKLPIPDLSTQQNIVALERLAEQEYCLLQKLQHNRQQQSQAIYQKLMKEHTA</sequence>
<dbReference type="PANTHER" id="PTHR30408">
    <property type="entry name" value="TYPE-1 RESTRICTION ENZYME ECOKI SPECIFICITY PROTEIN"/>
    <property type="match status" value="1"/>
</dbReference>
<dbReference type="EMBL" id="FWWV01000057">
    <property type="protein sequence ID" value="SMB89015.1"/>
    <property type="molecule type" value="Genomic_DNA"/>
</dbReference>
<dbReference type="Proteomes" id="UP000192408">
    <property type="component" value="Unassembled WGS sequence"/>
</dbReference>
<dbReference type="InterPro" id="IPR052021">
    <property type="entry name" value="Type-I_RS_S_subunit"/>
</dbReference>
<evidence type="ECO:0000313" key="6">
    <source>
        <dbReference type="Proteomes" id="UP000192408"/>
    </source>
</evidence>
<accession>A0A1W1V6W2</accession>
<dbReference type="RefSeq" id="WP_159460751.1">
    <property type="nucleotide sequence ID" value="NZ_FWWV01000057.1"/>
</dbReference>